<name>A0A381X5G6_9ZZZZ</name>
<sequence length="305" mass="31573">MAPALLDRIPRSGRPLGLLLAFTGMFLVSSDSLLVRVAERDSEVDGWTIAFMVGLFSSPVAWSLAASSLGRTTVATVVRWRGTLLLTGLLGAVSTTAFLTAVTLTAASNVVAIIAAGPIFAALLSRLALHEYTSARTWRAIGATVVGIAVIVGGSMTGGGVGGDLLALLAIGGFSINLVIWRRHPDLPRTLVVAATATCTVVVTAVPADVSLLDQRALIATLLMGGFFGPVARLCMSTATRHAPAAEVSLFTPVETVAASLWVWLWFDEVPATPTFIGGAIVVVAVSYGLTGPARETAPTPPRQS</sequence>
<proteinExistence type="predicted"/>
<dbReference type="SUPFAM" id="SSF103481">
    <property type="entry name" value="Multidrug resistance efflux transporter EmrE"/>
    <property type="match status" value="2"/>
</dbReference>
<organism evidence="3">
    <name type="scientific">marine metagenome</name>
    <dbReference type="NCBI Taxonomy" id="408172"/>
    <lineage>
        <taxon>unclassified sequences</taxon>
        <taxon>metagenomes</taxon>
        <taxon>ecological metagenomes</taxon>
    </lineage>
</organism>
<evidence type="ECO:0000259" key="2">
    <source>
        <dbReference type="Pfam" id="PF00892"/>
    </source>
</evidence>
<keyword evidence="1" id="KW-0472">Membrane</keyword>
<feature type="transmembrane region" description="Helical" evidence="1">
    <location>
        <begin position="16"/>
        <end position="35"/>
    </location>
</feature>
<dbReference type="EMBL" id="UINC01013988">
    <property type="protein sequence ID" value="SVA59995.1"/>
    <property type="molecule type" value="Genomic_DNA"/>
</dbReference>
<evidence type="ECO:0000256" key="1">
    <source>
        <dbReference type="SAM" id="Phobius"/>
    </source>
</evidence>
<dbReference type="InterPro" id="IPR000620">
    <property type="entry name" value="EamA_dom"/>
</dbReference>
<feature type="transmembrane region" description="Helical" evidence="1">
    <location>
        <begin position="47"/>
        <end position="70"/>
    </location>
</feature>
<reference evidence="3" key="1">
    <citation type="submission" date="2018-05" db="EMBL/GenBank/DDBJ databases">
        <authorList>
            <person name="Lanie J.A."/>
            <person name="Ng W.-L."/>
            <person name="Kazmierczak K.M."/>
            <person name="Andrzejewski T.M."/>
            <person name="Davidsen T.M."/>
            <person name="Wayne K.J."/>
            <person name="Tettelin H."/>
            <person name="Glass J.I."/>
            <person name="Rusch D."/>
            <person name="Podicherti R."/>
            <person name="Tsui H.-C.T."/>
            <person name="Winkler M.E."/>
        </authorList>
    </citation>
    <scope>NUCLEOTIDE SEQUENCE</scope>
</reference>
<dbReference type="PANTHER" id="PTHR22911">
    <property type="entry name" value="ACYL-MALONYL CONDENSING ENZYME-RELATED"/>
    <property type="match status" value="1"/>
</dbReference>
<feature type="transmembrane region" description="Helical" evidence="1">
    <location>
        <begin position="273"/>
        <end position="291"/>
    </location>
</feature>
<feature type="transmembrane region" description="Helical" evidence="1">
    <location>
        <begin position="216"/>
        <end position="236"/>
    </location>
</feature>
<keyword evidence="1" id="KW-1133">Transmembrane helix</keyword>
<evidence type="ECO:0000313" key="3">
    <source>
        <dbReference type="EMBL" id="SVA59995.1"/>
    </source>
</evidence>
<feature type="transmembrane region" description="Helical" evidence="1">
    <location>
        <begin position="248"/>
        <end position="267"/>
    </location>
</feature>
<feature type="transmembrane region" description="Helical" evidence="1">
    <location>
        <begin position="141"/>
        <end position="159"/>
    </location>
</feature>
<dbReference type="AlphaFoldDB" id="A0A381X5G6"/>
<dbReference type="GO" id="GO:0016020">
    <property type="term" value="C:membrane"/>
    <property type="evidence" value="ECO:0007669"/>
    <property type="project" value="InterPro"/>
</dbReference>
<feature type="transmembrane region" description="Helical" evidence="1">
    <location>
        <begin position="110"/>
        <end position="129"/>
    </location>
</feature>
<feature type="domain" description="EamA" evidence="2">
    <location>
        <begin position="163"/>
        <end position="286"/>
    </location>
</feature>
<keyword evidence="1" id="KW-0812">Transmembrane</keyword>
<protein>
    <recommendedName>
        <fullName evidence="2">EamA domain-containing protein</fullName>
    </recommendedName>
</protein>
<dbReference type="PANTHER" id="PTHR22911:SF135">
    <property type="entry name" value="BLR4310 PROTEIN"/>
    <property type="match status" value="1"/>
</dbReference>
<feature type="domain" description="EamA" evidence="2">
    <location>
        <begin position="16"/>
        <end position="152"/>
    </location>
</feature>
<feature type="transmembrane region" description="Helical" evidence="1">
    <location>
        <begin position="190"/>
        <end position="210"/>
    </location>
</feature>
<accession>A0A381X5G6</accession>
<dbReference type="Pfam" id="PF00892">
    <property type="entry name" value="EamA"/>
    <property type="match status" value="2"/>
</dbReference>
<gene>
    <name evidence="3" type="ORF">METZ01_LOCUS112849</name>
</gene>
<feature type="transmembrane region" description="Helical" evidence="1">
    <location>
        <begin position="165"/>
        <end position="181"/>
    </location>
</feature>
<feature type="transmembrane region" description="Helical" evidence="1">
    <location>
        <begin position="82"/>
        <end position="104"/>
    </location>
</feature>
<dbReference type="InterPro" id="IPR037185">
    <property type="entry name" value="EmrE-like"/>
</dbReference>